<feature type="domain" description="Elongation factor G-binding protein C-terminal treble-clef zinc-finger" evidence="2">
    <location>
        <begin position="99"/>
        <end position="200"/>
    </location>
</feature>
<feature type="domain" description="Elongation factor G-binding protein N-terminal" evidence="1">
    <location>
        <begin position="4"/>
        <end position="86"/>
    </location>
</feature>
<name>A0A1E5LEP0_9BACI</name>
<dbReference type="InterPro" id="IPR032330">
    <property type="entry name" value="EF-G-binding_C"/>
</dbReference>
<dbReference type="Proteomes" id="UP000095209">
    <property type="component" value="Unassembled WGS sequence"/>
</dbReference>
<dbReference type="Gene3D" id="1.20.1280.250">
    <property type="match status" value="1"/>
</dbReference>
<dbReference type="InterPro" id="IPR010841">
    <property type="entry name" value="EF-G-binding_N"/>
</dbReference>
<evidence type="ECO:0000313" key="3">
    <source>
        <dbReference type="EMBL" id="OEH92540.1"/>
    </source>
</evidence>
<dbReference type="Pfam" id="PF16571">
    <property type="entry name" value="FBP_C"/>
    <property type="match status" value="1"/>
</dbReference>
<organism evidence="3 4">
    <name type="scientific">Bacillus solimangrovi</name>
    <dbReference type="NCBI Taxonomy" id="1305675"/>
    <lineage>
        <taxon>Bacteria</taxon>
        <taxon>Bacillati</taxon>
        <taxon>Bacillota</taxon>
        <taxon>Bacilli</taxon>
        <taxon>Bacillales</taxon>
        <taxon>Bacillaceae</taxon>
        <taxon>Bacillus</taxon>
    </lineage>
</organism>
<proteinExistence type="predicted"/>
<dbReference type="OrthoDB" id="1891078at2"/>
<dbReference type="AlphaFoldDB" id="A0A1E5LEP0"/>
<dbReference type="CDD" id="cd16342">
    <property type="entry name" value="FusC_FusB"/>
    <property type="match status" value="1"/>
</dbReference>
<sequence length="211" mass="24341">MKPFIQPYQYHFIHKQMQTLLNAQSASNDESVLRALRTMATERLLEIVADGSDEQQQFVQALAEVDNTEKAEKLLAQLRSYVIPFEVTEQEIKKLFPKVKKLRVPHLAEFDMFTRSYVNWFDSGTNKTFLVTRMNQKLVGLQGTLTRINEKGICTLCNGYEEVGILLVEEKGKQLGTYTKRGNYICTDGEKCNQNITSLERIHGFIERLKK</sequence>
<evidence type="ECO:0000313" key="4">
    <source>
        <dbReference type="Proteomes" id="UP000095209"/>
    </source>
</evidence>
<dbReference type="Pfam" id="PF07299">
    <property type="entry name" value="EF-G-binding_N"/>
    <property type="match status" value="1"/>
</dbReference>
<dbReference type="InterPro" id="IPR038344">
    <property type="entry name" value="EF-G_N_sf"/>
</dbReference>
<keyword evidence="3" id="KW-0648">Protein biosynthesis</keyword>
<keyword evidence="3" id="KW-0251">Elongation factor</keyword>
<dbReference type="EMBL" id="MJEH01000026">
    <property type="protein sequence ID" value="OEH92540.1"/>
    <property type="molecule type" value="Genomic_DNA"/>
</dbReference>
<gene>
    <name evidence="3" type="ORF">BFG57_15510</name>
</gene>
<reference evidence="3 4" key="1">
    <citation type="submission" date="2016-08" db="EMBL/GenBank/DDBJ databases">
        <title>Genome of Bacillus solimangrovi GH2-4.</title>
        <authorList>
            <person name="Lim S."/>
            <person name="Kim B.-C."/>
        </authorList>
    </citation>
    <scope>NUCLEOTIDE SEQUENCE [LARGE SCALE GENOMIC DNA]</scope>
    <source>
        <strain evidence="3 4">GH2-4</strain>
    </source>
</reference>
<keyword evidence="4" id="KW-1185">Reference proteome</keyword>
<accession>A0A1E5LEP0</accession>
<evidence type="ECO:0000259" key="1">
    <source>
        <dbReference type="Pfam" id="PF07299"/>
    </source>
</evidence>
<comment type="caution">
    <text evidence="3">The sequence shown here is derived from an EMBL/GenBank/DDBJ whole genome shotgun (WGS) entry which is preliminary data.</text>
</comment>
<dbReference type="STRING" id="1305675.BFG57_15510"/>
<protein>
    <submittedName>
        <fullName evidence="3">Elongation factor G-binding protein</fullName>
    </submittedName>
</protein>
<evidence type="ECO:0000259" key="2">
    <source>
        <dbReference type="Pfam" id="PF16571"/>
    </source>
</evidence>
<dbReference type="RefSeq" id="WP_069717465.1">
    <property type="nucleotide sequence ID" value="NZ_MJEH01000026.1"/>
</dbReference>
<dbReference type="GO" id="GO:0003746">
    <property type="term" value="F:translation elongation factor activity"/>
    <property type="evidence" value="ECO:0007669"/>
    <property type="project" value="UniProtKB-KW"/>
</dbReference>